<dbReference type="Proteomes" id="UP001567537">
    <property type="component" value="Unassembled WGS sequence"/>
</dbReference>
<evidence type="ECO:0000313" key="11">
    <source>
        <dbReference type="Proteomes" id="UP001567537"/>
    </source>
</evidence>
<keyword evidence="3" id="KW-0805">Transcription regulation</keyword>
<evidence type="ECO:0000256" key="1">
    <source>
        <dbReference type="ARBA" id="ARBA00022553"/>
    </source>
</evidence>
<feature type="DNA-binding region" description="OmpR/PhoB-type" evidence="7">
    <location>
        <begin position="131"/>
        <end position="231"/>
    </location>
</feature>
<proteinExistence type="predicted"/>
<evidence type="ECO:0000256" key="3">
    <source>
        <dbReference type="ARBA" id="ARBA00023015"/>
    </source>
</evidence>
<dbReference type="Gene3D" id="6.10.250.690">
    <property type="match status" value="1"/>
</dbReference>
<dbReference type="SMART" id="SM00448">
    <property type="entry name" value="REC"/>
    <property type="match status" value="1"/>
</dbReference>
<sequence length="232" mass="25225">MQVLIVDGDLDAASSLAQTLQRNGYNTTEAATGSRALEIYGEADLILLDLELPDIDGLEVCRIIRSACDTAVIAFAQGRSELDRVLGLQAGADDCLDKPYGARELLARIEAVTRRVGFGDSDTKSRKGTRRRSVSLGPLRIDGVAREVRLNGELIEMTRKEFDLLHHLASRPGKIATREELMAEVWGVRSSHGMDARASRTIDTHVSALRGKLGSTGWIVAIRGVGFRFGHG</sequence>
<keyword evidence="5" id="KW-0804">Transcription</keyword>
<evidence type="ECO:0000256" key="7">
    <source>
        <dbReference type="PROSITE-ProRule" id="PRU01091"/>
    </source>
</evidence>
<dbReference type="InterPro" id="IPR001789">
    <property type="entry name" value="Sig_transdc_resp-reg_receiver"/>
</dbReference>
<keyword evidence="1 6" id="KW-0597">Phosphoprotein</keyword>
<dbReference type="PROSITE" id="PS51755">
    <property type="entry name" value="OMPR_PHOB"/>
    <property type="match status" value="1"/>
</dbReference>
<evidence type="ECO:0000259" key="8">
    <source>
        <dbReference type="PROSITE" id="PS50110"/>
    </source>
</evidence>
<organism evidence="10 11">
    <name type="scientific">Streptomyces pimonensis</name>
    <dbReference type="NCBI Taxonomy" id="2860288"/>
    <lineage>
        <taxon>Bacteria</taxon>
        <taxon>Bacillati</taxon>
        <taxon>Actinomycetota</taxon>
        <taxon>Actinomycetes</taxon>
        <taxon>Kitasatosporales</taxon>
        <taxon>Streptomycetaceae</taxon>
        <taxon>Streptomyces</taxon>
    </lineage>
</organism>
<dbReference type="Pfam" id="PF00072">
    <property type="entry name" value="Response_reg"/>
    <property type="match status" value="1"/>
</dbReference>
<dbReference type="Gene3D" id="1.10.10.10">
    <property type="entry name" value="Winged helix-like DNA-binding domain superfamily/Winged helix DNA-binding domain"/>
    <property type="match status" value="1"/>
</dbReference>
<evidence type="ECO:0000256" key="6">
    <source>
        <dbReference type="PROSITE-ProRule" id="PRU00169"/>
    </source>
</evidence>
<reference evidence="10 11" key="1">
    <citation type="journal article" date="2021" name="Res Sq">
        <title>Streptomyces Pimoensis sp. nov., Isolated From the Taklimakan Desert in Xinjiang, China.</title>
        <authorList>
            <person name="Zhang P."/>
            <person name="Luo X."/>
            <person name="Luo X."/>
            <person name="Liu Z."/>
            <person name="Xia Z."/>
            <person name="Wan C."/>
            <person name="zhang L."/>
        </authorList>
    </citation>
    <scope>NUCLEOTIDE SEQUENCE [LARGE SCALE GENOMIC DNA]</scope>
    <source>
        <strain evidence="10 11">TRM75549</strain>
    </source>
</reference>
<keyword evidence="2" id="KW-0902">Two-component regulatory system</keyword>
<dbReference type="InterPro" id="IPR036388">
    <property type="entry name" value="WH-like_DNA-bd_sf"/>
</dbReference>
<feature type="domain" description="Response regulatory" evidence="8">
    <location>
        <begin position="2"/>
        <end position="113"/>
    </location>
</feature>
<dbReference type="Gene3D" id="3.40.50.2300">
    <property type="match status" value="1"/>
</dbReference>
<gene>
    <name evidence="10" type="ORF">KYY02_29090</name>
</gene>
<dbReference type="InterPro" id="IPR011006">
    <property type="entry name" value="CheY-like_superfamily"/>
</dbReference>
<comment type="caution">
    <text evidence="10">The sequence shown here is derived from an EMBL/GenBank/DDBJ whole genome shotgun (WGS) entry which is preliminary data.</text>
</comment>
<name>A0ABV4J6K4_9ACTN</name>
<dbReference type="PANTHER" id="PTHR48111">
    <property type="entry name" value="REGULATOR OF RPOS"/>
    <property type="match status" value="1"/>
</dbReference>
<feature type="modified residue" description="4-aspartylphosphate" evidence="6">
    <location>
        <position position="49"/>
    </location>
</feature>
<evidence type="ECO:0000256" key="5">
    <source>
        <dbReference type="ARBA" id="ARBA00023163"/>
    </source>
</evidence>
<dbReference type="InterPro" id="IPR039420">
    <property type="entry name" value="WalR-like"/>
</dbReference>
<dbReference type="SUPFAM" id="SSF52172">
    <property type="entry name" value="CheY-like"/>
    <property type="match status" value="1"/>
</dbReference>
<feature type="domain" description="OmpR/PhoB-type" evidence="9">
    <location>
        <begin position="131"/>
        <end position="231"/>
    </location>
</feature>
<evidence type="ECO:0000256" key="4">
    <source>
        <dbReference type="ARBA" id="ARBA00023125"/>
    </source>
</evidence>
<dbReference type="PANTHER" id="PTHR48111:SF1">
    <property type="entry name" value="TWO-COMPONENT RESPONSE REGULATOR ORR33"/>
    <property type="match status" value="1"/>
</dbReference>
<dbReference type="InterPro" id="IPR001867">
    <property type="entry name" value="OmpR/PhoB-type_DNA-bd"/>
</dbReference>
<dbReference type="SMART" id="SM00862">
    <property type="entry name" value="Trans_reg_C"/>
    <property type="match status" value="1"/>
</dbReference>
<keyword evidence="11" id="KW-1185">Reference proteome</keyword>
<evidence type="ECO:0000313" key="10">
    <source>
        <dbReference type="EMBL" id="MEZ3182570.1"/>
    </source>
</evidence>
<protein>
    <submittedName>
        <fullName evidence="10">Response regulator transcription factor</fullName>
    </submittedName>
</protein>
<dbReference type="EMBL" id="JAHWZY010000045">
    <property type="protein sequence ID" value="MEZ3182570.1"/>
    <property type="molecule type" value="Genomic_DNA"/>
</dbReference>
<evidence type="ECO:0000259" key="9">
    <source>
        <dbReference type="PROSITE" id="PS51755"/>
    </source>
</evidence>
<dbReference type="PROSITE" id="PS50110">
    <property type="entry name" value="RESPONSE_REGULATORY"/>
    <property type="match status" value="1"/>
</dbReference>
<accession>A0ABV4J6K4</accession>
<dbReference type="Pfam" id="PF00486">
    <property type="entry name" value="Trans_reg_C"/>
    <property type="match status" value="1"/>
</dbReference>
<keyword evidence="4 7" id="KW-0238">DNA-binding</keyword>
<evidence type="ECO:0000256" key="2">
    <source>
        <dbReference type="ARBA" id="ARBA00023012"/>
    </source>
</evidence>
<dbReference type="CDD" id="cd00383">
    <property type="entry name" value="trans_reg_C"/>
    <property type="match status" value="1"/>
</dbReference>